<dbReference type="PANTHER" id="PTHR17490">
    <property type="entry name" value="SUA5"/>
    <property type="match status" value="1"/>
</dbReference>
<dbReference type="Pfam" id="PF01300">
    <property type="entry name" value="Sua5_yciO_yrdC"/>
    <property type="match status" value="1"/>
</dbReference>
<evidence type="ECO:0000313" key="17">
    <source>
        <dbReference type="EMBL" id="CCE82684.1"/>
    </source>
</evidence>
<evidence type="ECO:0000256" key="12">
    <source>
        <dbReference type="ARBA" id="ARBA00048366"/>
    </source>
</evidence>
<comment type="catalytic activity">
    <reaction evidence="12 14">
        <text>L-threonine + hydrogencarbonate + ATP = L-threonylcarbamoyladenylate + diphosphate + H2O</text>
        <dbReference type="Rhea" id="RHEA:36407"/>
        <dbReference type="ChEBI" id="CHEBI:15377"/>
        <dbReference type="ChEBI" id="CHEBI:17544"/>
        <dbReference type="ChEBI" id="CHEBI:30616"/>
        <dbReference type="ChEBI" id="CHEBI:33019"/>
        <dbReference type="ChEBI" id="CHEBI:57926"/>
        <dbReference type="ChEBI" id="CHEBI:73682"/>
        <dbReference type="EC" id="2.7.7.87"/>
    </reaction>
</comment>
<dbReference type="InterPro" id="IPR006070">
    <property type="entry name" value="Sua5-like_dom"/>
</dbReference>
<evidence type="ECO:0000256" key="10">
    <source>
        <dbReference type="ARBA" id="ARBA00022840"/>
    </source>
</evidence>
<evidence type="ECO:0000256" key="14">
    <source>
        <dbReference type="PIRNR" id="PIRNR004930"/>
    </source>
</evidence>
<comment type="function">
    <text evidence="13">Required for the formation of a threonylcarbamoyl group on adenosine at position 37 (t(6)A37) in tRNAs that read codons beginning with adenine. Likely catalyzes the conversion of L-threonine, HCO(3)(-)/CO(2) and ATP to give threonylcarbamoyl-AMP (TC-AMP) as the acyladenylate intermediate, with the release of diphosphate. Required for normal translation, by ensuring translation fidelity at the level of codon recognition, appropriate translation initiation selection and maintenance of reading frame. Also involved in telomere replication. Binds to single-stranded telomeric (ssTG) DNA and positively regulates telomere length.</text>
</comment>
<dbReference type="OrthoDB" id="412787at2759"/>
<dbReference type="GO" id="GO:0005737">
    <property type="term" value="C:cytoplasm"/>
    <property type="evidence" value="ECO:0007669"/>
    <property type="project" value="UniProtKB-SubCell"/>
</dbReference>
<feature type="binding site" evidence="15">
    <location>
        <position position="193"/>
    </location>
    <ligand>
        <name>L-threonine</name>
        <dbReference type="ChEBI" id="CHEBI:57926"/>
    </ligand>
</feature>
<dbReference type="GO" id="GO:0003725">
    <property type="term" value="F:double-stranded RNA binding"/>
    <property type="evidence" value="ECO:0007669"/>
    <property type="project" value="UniProtKB-UniRule"/>
</dbReference>
<dbReference type="GO" id="GO:0061710">
    <property type="term" value="F:L-threonylcarbamoyladenylate synthase"/>
    <property type="evidence" value="ECO:0007669"/>
    <property type="project" value="UniProtKB-EC"/>
</dbReference>
<dbReference type="Proteomes" id="UP000005222">
    <property type="component" value="Chromosome J"/>
</dbReference>
<protein>
    <recommendedName>
        <fullName evidence="4 14">Threonylcarbamoyl-AMP synthase</fullName>
        <shortName evidence="14">TC-AMP synthase</shortName>
        <ecNumber evidence="3 14">2.7.7.87</ecNumber>
    </recommendedName>
    <alternativeName>
        <fullName evidence="11 14">L-threonylcarbamoyladenylate synthase</fullName>
    </alternativeName>
</protein>
<organism evidence="17 18">
    <name type="scientific">Pichia sorbitophila (strain ATCC MYA-4447 / BCRC 22081 / CBS 7064 / NBRC 10061 / NRRL Y-12695)</name>
    <name type="common">Hybrid yeast</name>
    <dbReference type="NCBI Taxonomy" id="559304"/>
    <lineage>
        <taxon>Eukaryota</taxon>
        <taxon>Fungi</taxon>
        <taxon>Dikarya</taxon>
        <taxon>Ascomycota</taxon>
        <taxon>Saccharomycotina</taxon>
        <taxon>Pichiomycetes</taxon>
        <taxon>Debaryomycetaceae</taxon>
        <taxon>Millerozyma</taxon>
    </lineage>
</organism>
<evidence type="ECO:0000256" key="2">
    <source>
        <dbReference type="ARBA" id="ARBA00007663"/>
    </source>
</evidence>
<keyword evidence="18" id="KW-1185">Reference proteome</keyword>
<dbReference type="Gene3D" id="3.90.870.10">
    <property type="entry name" value="DHBP synthase"/>
    <property type="match status" value="1"/>
</dbReference>
<feature type="binding site" evidence="15">
    <location>
        <position position="233"/>
    </location>
    <ligand>
        <name>L-threonine</name>
        <dbReference type="ChEBI" id="CHEBI:57926"/>
    </ligand>
</feature>
<dbReference type="NCBIfam" id="TIGR00057">
    <property type="entry name" value="L-threonylcarbamoyladenylate synthase"/>
    <property type="match status" value="1"/>
</dbReference>
<feature type="binding site" evidence="15">
    <location>
        <position position="81"/>
    </location>
    <ligand>
        <name>L-threonine</name>
        <dbReference type="ChEBI" id="CHEBI:57926"/>
    </ligand>
</feature>
<feature type="binding site" evidence="15">
    <location>
        <position position="108"/>
    </location>
    <ligand>
        <name>ATP</name>
        <dbReference type="ChEBI" id="CHEBI:30616"/>
    </ligand>
</feature>
<dbReference type="InterPro" id="IPR005145">
    <property type="entry name" value="Sua5_C"/>
</dbReference>
<dbReference type="InParanoid" id="G8YCK3"/>
<evidence type="ECO:0000256" key="15">
    <source>
        <dbReference type="PIRSR" id="PIRSR004930-1"/>
    </source>
</evidence>
<dbReference type="eggNOG" id="KOG3051">
    <property type="taxonomic scope" value="Eukaryota"/>
</dbReference>
<evidence type="ECO:0000256" key="8">
    <source>
        <dbReference type="ARBA" id="ARBA00022695"/>
    </source>
</evidence>
<dbReference type="HOGENOM" id="CLU_031397_0_0_1"/>
<comment type="subcellular location">
    <subcellularLocation>
        <location evidence="1 14">Cytoplasm</location>
    </subcellularLocation>
</comment>
<evidence type="ECO:0000256" key="11">
    <source>
        <dbReference type="ARBA" id="ARBA00029774"/>
    </source>
</evidence>
<dbReference type="GO" id="GO:0002949">
    <property type="term" value="P:tRNA threonylcarbamoyladenosine modification"/>
    <property type="evidence" value="ECO:0007669"/>
    <property type="project" value="UniProtKB-ARBA"/>
</dbReference>
<dbReference type="Pfam" id="PF03481">
    <property type="entry name" value="Sua5_C"/>
    <property type="match status" value="1"/>
</dbReference>
<gene>
    <name evidence="17" type="primary">Piso0_002422</name>
    <name evidence="17" type="ORF">GNLVRS01_PISO0J11647g</name>
</gene>
<feature type="binding site" evidence="15">
    <location>
        <position position="104"/>
    </location>
    <ligand>
        <name>ATP</name>
        <dbReference type="ChEBI" id="CHEBI:30616"/>
    </ligand>
</feature>
<evidence type="ECO:0000256" key="13">
    <source>
        <dbReference type="ARBA" id="ARBA00056339"/>
    </source>
</evidence>
<keyword evidence="6 14" id="KW-0808">Transferase</keyword>
<feature type="binding site" evidence="15">
    <location>
        <position position="247"/>
    </location>
    <ligand>
        <name>ATP</name>
        <dbReference type="ChEBI" id="CHEBI:30616"/>
    </ligand>
</feature>
<keyword evidence="7 14" id="KW-0819">tRNA processing</keyword>
<feature type="binding site" evidence="15">
    <location>
        <position position="173"/>
    </location>
    <ligand>
        <name>L-threonine</name>
        <dbReference type="ChEBI" id="CHEBI:57926"/>
    </ligand>
</feature>
<dbReference type="GO" id="GO:0006450">
    <property type="term" value="P:regulation of translational fidelity"/>
    <property type="evidence" value="ECO:0007669"/>
    <property type="project" value="TreeGrafter"/>
</dbReference>
<evidence type="ECO:0000256" key="5">
    <source>
        <dbReference type="ARBA" id="ARBA00022490"/>
    </source>
</evidence>
<dbReference type="PROSITE" id="PS51163">
    <property type="entry name" value="YRDC"/>
    <property type="match status" value="1"/>
</dbReference>
<feature type="domain" description="YrdC-like" evidence="16">
    <location>
        <begin position="58"/>
        <end position="251"/>
    </location>
</feature>
<dbReference type="AlphaFoldDB" id="G8YCK3"/>
<evidence type="ECO:0000256" key="1">
    <source>
        <dbReference type="ARBA" id="ARBA00004496"/>
    </source>
</evidence>
<feature type="binding site" evidence="15">
    <location>
        <position position="195"/>
    </location>
    <ligand>
        <name>ATP</name>
        <dbReference type="ChEBI" id="CHEBI:30616"/>
    </ligand>
</feature>
<accession>G8YCK3</accession>
<feature type="binding site" evidence="15">
    <location>
        <position position="203"/>
    </location>
    <ligand>
        <name>ATP</name>
        <dbReference type="ChEBI" id="CHEBI:30616"/>
    </ligand>
</feature>
<dbReference type="SUPFAM" id="SSF55821">
    <property type="entry name" value="YrdC/RibB"/>
    <property type="match status" value="1"/>
</dbReference>
<evidence type="ECO:0000313" key="18">
    <source>
        <dbReference type="Proteomes" id="UP000005222"/>
    </source>
</evidence>
<dbReference type="FunFam" id="3.90.870.10:FF:000008">
    <property type="entry name" value="Threonylcarbamoyl-AMP synthase"/>
    <property type="match status" value="1"/>
</dbReference>
<proteinExistence type="inferred from homology"/>
<keyword evidence="5 14" id="KW-0963">Cytoplasm</keyword>
<dbReference type="PANTHER" id="PTHR17490:SF16">
    <property type="entry name" value="THREONYLCARBAMOYL-AMP SYNTHASE"/>
    <property type="match status" value="1"/>
</dbReference>
<dbReference type="STRING" id="559304.G8YCK3"/>
<keyword evidence="10 14" id="KW-0067">ATP-binding</keyword>
<feature type="binding site" evidence="15">
    <location>
        <position position="169"/>
    </location>
    <ligand>
        <name>ATP</name>
        <dbReference type="ChEBI" id="CHEBI:30616"/>
    </ligand>
</feature>
<dbReference type="OMA" id="YKHYAPD"/>
<dbReference type="InterPro" id="IPR017945">
    <property type="entry name" value="DHBP_synth_RibB-like_a/b_dom"/>
</dbReference>
<evidence type="ECO:0000256" key="4">
    <source>
        <dbReference type="ARBA" id="ARBA00015492"/>
    </source>
</evidence>
<evidence type="ECO:0000256" key="9">
    <source>
        <dbReference type="ARBA" id="ARBA00022741"/>
    </source>
</evidence>
<dbReference type="FunCoup" id="G8YCK3">
    <property type="interactions" value="152"/>
</dbReference>
<feature type="binding site" evidence="15">
    <location>
        <position position="113"/>
    </location>
    <ligand>
        <name>L-threonine</name>
        <dbReference type="ChEBI" id="CHEBI:57926"/>
    </ligand>
</feature>
<evidence type="ECO:0000259" key="16">
    <source>
        <dbReference type="PROSITE" id="PS51163"/>
    </source>
</evidence>
<dbReference type="InterPro" id="IPR038385">
    <property type="entry name" value="Sua5/YwlC_C"/>
</dbReference>
<dbReference type="GO" id="GO:0000049">
    <property type="term" value="F:tRNA binding"/>
    <property type="evidence" value="ECO:0007669"/>
    <property type="project" value="TreeGrafter"/>
</dbReference>
<keyword evidence="9 14" id="KW-0547">Nucleotide-binding</keyword>
<keyword evidence="8 14" id="KW-0548">Nucleotidyltransferase</keyword>
<evidence type="ECO:0000256" key="7">
    <source>
        <dbReference type="ARBA" id="ARBA00022694"/>
    </source>
</evidence>
<feature type="binding site" evidence="15">
    <location>
        <position position="289"/>
    </location>
    <ligand>
        <name>ATP</name>
        <dbReference type="ChEBI" id="CHEBI:30616"/>
    </ligand>
</feature>
<dbReference type="Gene3D" id="3.40.50.11030">
    <property type="entry name" value="Threonylcarbamoyl-AMP synthase, C-terminal domain"/>
    <property type="match status" value="1"/>
</dbReference>
<dbReference type="PIRSF" id="PIRSF004930">
    <property type="entry name" value="Tln_factor_SUA5"/>
    <property type="match status" value="1"/>
</dbReference>
<reference evidence="17 18" key="1">
    <citation type="journal article" date="2012" name="G3 (Bethesda)">
        <title>Pichia sorbitophila, an interspecies yeast hybrid reveals early steps of genome resolution following polyploidization.</title>
        <authorList>
            <person name="Leh Louis V."/>
            <person name="Despons L."/>
            <person name="Friedrich A."/>
            <person name="Martin T."/>
            <person name="Durrens P."/>
            <person name="Casaregola S."/>
            <person name="Neuveglise C."/>
            <person name="Fairhead C."/>
            <person name="Marck C."/>
            <person name="Cruz J.A."/>
            <person name="Straub M.L."/>
            <person name="Kugler V."/>
            <person name="Sacerdot C."/>
            <person name="Uzunov Z."/>
            <person name="Thierry A."/>
            <person name="Weiss S."/>
            <person name="Bleykasten C."/>
            <person name="De Montigny J."/>
            <person name="Jacques N."/>
            <person name="Jung P."/>
            <person name="Lemaire M."/>
            <person name="Mallet S."/>
            <person name="Morel G."/>
            <person name="Richard G.F."/>
            <person name="Sarkar A."/>
            <person name="Savel G."/>
            <person name="Schacherer J."/>
            <person name="Seret M.L."/>
            <person name="Talla E."/>
            <person name="Samson G."/>
            <person name="Jubin C."/>
            <person name="Poulain J."/>
            <person name="Vacherie B."/>
            <person name="Barbe V."/>
            <person name="Pelletier E."/>
            <person name="Sherman D.J."/>
            <person name="Westhof E."/>
            <person name="Weissenbach J."/>
            <person name="Baret P.V."/>
            <person name="Wincker P."/>
            <person name="Gaillardin C."/>
            <person name="Dujon B."/>
            <person name="Souciet J.L."/>
        </authorList>
    </citation>
    <scope>NUCLEOTIDE SEQUENCE [LARGE SCALE GENOMIC DNA]</scope>
    <source>
        <strain evidence="18">ATCC MYA-4447 / BCRC 22081 / CBS 7064 / NBRC 10061 / NRRL Y-12695</strain>
    </source>
</reference>
<evidence type="ECO:0000256" key="6">
    <source>
        <dbReference type="ARBA" id="ARBA00022679"/>
    </source>
</evidence>
<evidence type="ECO:0000256" key="3">
    <source>
        <dbReference type="ARBA" id="ARBA00012584"/>
    </source>
</evidence>
<dbReference type="GO" id="GO:0005524">
    <property type="term" value="F:ATP binding"/>
    <property type="evidence" value="ECO:0007669"/>
    <property type="project" value="UniProtKB-UniRule"/>
</dbReference>
<name>G8YCK3_PICSO</name>
<dbReference type="InterPro" id="IPR050156">
    <property type="entry name" value="TC-AMP_synthase_SUA5"/>
</dbReference>
<comment type="similarity">
    <text evidence="2 14">Belongs to the SUA5 family.</text>
</comment>
<dbReference type="EMBL" id="FO082050">
    <property type="protein sequence ID" value="CCE82684.1"/>
    <property type="molecule type" value="Genomic_DNA"/>
</dbReference>
<sequence length="404" mass="44182">MLSVIFGPLRYRSLLGLHIANRKKHCSMALTTKILKVDQSSIHFGSDDDLSISDKETEQNLKIAADVIKNSDDVVAFPTETVYGLGGSALNDASVKSIYRAKNRPADNPLIVHISSISQFYRILLPKGYKIPSIYESIISKFWPGPLTILLPVGEDSPLSKFVTAEQPTFAVRMPKHPIARALIALSDTPIAAPSANASTRPSPTLASHVYHDLEGKIPYVLDGGACDVGVESTVVDGLVNPPMLLRPGGVSVEEIRNADTQWEDVILAKKTAGKTEAVKTPGMKYRHYSPTARVIVFINCEDGSKTVNEFLESKKIPENARIALLRSKYFEPASSISNKIEIERLLGSTGSEISRNLFKYLREVDEMGVDFILVEGVDESNEGLAIMNRLSKAALEVVNGSFK</sequence>
<dbReference type="EC" id="2.7.7.87" evidence="3 14"/>
<dbReference type="InterPro" id="IPR010923">
    <property type="entry name" value="T(6)A37_SUA5"/>
</dbReference>